<accession>A0A6C0BRI8</accession>
<evidence type="ECO:0000313" key="2">
    <source>
        <dbReference type="EMBL" id="QHS94179.1"/>
    </source>
</evidence>
<evidence type="ECO:0000256" key="1">
    <source>
        <dbReference type="SAM" id="Phobius"/>
    </source>
</evidence>
<dbReference type="AlphaFoldDB" id="A0A6C0BRI8"/>
<name>A0A6C0BRI8_9ZZZZ</name>
<protein>
    <submittedName>
        <fullName evidence="2">Uncharacterized protein</fullName>
    </submittedName>
</protein>
<keyword evidence="1" id="KW-0472">Membrane</keyword>
<proteinExistence type="predicted"/>
<keyword evidence="1" id="KW-0812">Transmembrane</keyword>
<keyword evidence="1" id="KW-1133">Transmembrane helix</keyword>
<feature type="transmembrane region" description="Helical" evidence="1">
    <location>
        <begin position="108"/>
        <end position="126"/>
    </location>
</feature>
<organism evidence="2">
    <name type="scientific">viral metagenome</name>
    <dbReference type="NCBI Taxonomy" id="1070528"/>
    <lineage>
        <taxon>unclassified sequences</taxon>
        <taxon>metagenomes</taxon>
        <taxon>organismal metagenomes</taxon>
    </lineage>
</organism>
<sequence length="127" mass="15043">MNTDINNSYNDVIDIIDNKTDDRSYNRDYDLQTEEIYQKLMKKEEKVLDVLNDIHKHKYETTLQFFMNTPIHIILRKIIATGENIYTELYDSHDILDFVKVITKKERLIYTGVIFVLIGLVLTIISL</sequence>
<reference evidence="2" key="1">
    <citation type="journal article" date="2020" name="Nature">
        <title>Giant virus diversity and host interactions through global metagenomics.</title>
        <authorList>
            <person name="Schulz F."/>
            <person name="Roux S."/>
            <person name="Paez-Espino D."/>
            <person name="Jungbluth S."/>
            <person name="Walsh D.A."/>
            <person name="Denef V.J."/>
            <person name="McMahon K.D."/>
            <person name="Konstantinidis K.T."/>
            <person name="Eloe-Fadrosh E.A."/>
            <person name="Kyrpides N.C."/>
            <person name="Woyke T."/>
        </authorList>
    </citation>
    <scope>NUCLEOTIDE SEQUENCE</scope>
    <source>
        <strain evidence="2">GVMAG-M-3300018416-26</strain>
    </source>
</reference>
<dbReference type="EMBL" id="MN739217">
    <property type="protein sequence ID" value="QHS94179.1"/>
    <property type="molecule type" value="Genomic_DNA"/>
</dbReference>